<dbReference type="PANTHER" id="PTHR43103">
    <property type="entry name" value="NUCLEOSIDE-DIPHOSPHATE-SUGAR EPIMERASE"/>
    <property type="match status" value="1"/>
</dbReference>
<dbReference type="RefSeq" id="WP_200359358.1">
    <property type="nucleotide sequence ID" value="NZ_JAENIL010000087.1"/>
</dbReference>
<dbReference type="Gene3D" id="3.40.50.720">
    <property type="entry name" value="NAD(P)-binding Rossmann-like Domain"/>
    <property type="match status" value="1"/>
</dbReference>
<dbReference type="PANTHER" id="PTHR43103:SF5">
    <property type="entry name" value="4-EPIMERASE, PUTATIVE (AFU_ORTHOLOGUE AFUA_7G00360)-RELATED"/>
    <property type="match status" value="1"/>
</dbReference>
<reference evidence="5" key="1">
    <citation type="submission" date="2021-01" db="EMBL/GenBank/DDBJ databases">
        <title>Modified the classification status of verrucomicrobia.</title>
        <authorList>
            <person name="Feng X."/>
        </authorList>
    </citation>
    <scope>NUCLEOTIDE SEQUENCE</scope>
    <source>
        <strain evidence="5">KCTC 13126</strain>
    </source>
</reference>
<dbReference type="EMBL" id="JAENIL010000087">
    <property type="protein sequence ID" value="MBK1880418.1"/>
    <property type="molecule type" value="Genomic_DNA"/>
</dbReference>
<evidence type="ECO:0000313" key="6">
    <source>
        <dbReference type="Proteomes" id="UP000617628"/>
    </source>
</evidence>
<comment type="caution">
    <text evidence="5">The sequence shown here is derived from an EMBL/GenBank/DDBJ whole genome shotgun (WGS) entry which is preliminary data.</text>
</comment>
<evidence type="ECO:0000256" key="1">
    <source>
        <dbReference type="ARBA" id="ARBA00007637"/>
    </source>
</evidence>
<gene>
    <name evidence="5" type="ORF">JIN87_26265</name>
</gene>
<evidence type="ECO:0000256" key="3">
    <source>
        <dbReference type="ARBA" id="ARBA00023027"/>
    </source>
</evidence>
<keyword evidence="3" id="KW-0520">NAD</keyword>
<sequence>MKVLVTGAAGLLGRAVCGELLGSGIELVAVDRGEGEGLGYPIVKADVLDRASCYSMAQGCDCVVHLANCTDWLGRSAQEVYVDNVSMDINVFQAAVESGVRRIVFASSVQLLTGFRLDVEREEHEILFERLPADSSAKLYPRNPYSLSKAAGEQMLDGFVDRYGISAVSIRFPILLENGLASLREIDPNPRKNAFDLYAYLSTASAGDLVRRCALAGTEGHRRYFPAAKGNLHGLTPAEVYRERLEGLELRCPLEALDRLVDCSDIEADTGWTQPEV</sequence>
<keyword evidence="6" id="KW-1185">Reference proteome</keyword>
<organism evidence="5 6">
    <name type="scientific">Pelagicoccus mobilis</name>
    <dbReference type="NCBI Taxonomy" id="415221"/>
    <lineage>
        <taxon>Bacteria</taxon>
        <taxon>Pseudomonadati</taxon>
        <taxon>Verrucomicrobiota</taxon>
        <taxon>Opitutia</taxon>
        <taxon>Puniceicoccales</taxon>
        <taxon>Pelagicoccaceae</taxon>
        <taxon>Pelagicoccus</taxon>
    </lineage>
</organism>
<dbReference type="GO" id="GO:0016491">
    <property type="term" value="F:oxidoreductase activity"/>
    <property type="evidence" value="ECO:0007669"/>
    <property type="project" value="UniProtKB-KW"/>
</dbReference>
<comment type="similarity">
    <text evidence="1">Belongs to the NAD(P)-dependent epimerase/dehydratase family.</text>
</comment>
<feature type="domain" description="NAD-dependent epimerase/dehydratase" evidence="4">
    <location>
        <begin position="3"/>
        <end position="172"/>
    </location>
</feature>
<dbReference type="InterPro" id="IPR001509">
    <property type="entry name" value="Epimerase_deHydtase"/>
</dbReference>
<dbReference type="InterPro" id="IPR036291">
    <property type="entry name" value="NAD(P)-bd_dom_sf"/>
</dbReference>
<name>A0A934VU58_9BACT</name>
<evidence type="ECO:0000313" key="5">
    <source>
        <dbReference type="EMBL" id="MBK1880418.1"/>
    </source>
</evidence>
<evidence type="ECO:0000256" key="2">
    <source>
        <dbReference type="ARBA" id="ARBA00023002"/>
    </source>
</evidence>
<keyword evidence="2" id="KW-0560">Oxidoreductase</keyword>
<dbReference type="SUPFAM" id="SSF51735">
    <property type="entry name" value="NAD(P)-binding Rossmann-fold domains"/>
    <property type="match status" value="1"/>
</dbReference>
<accession>A0A934VU58</accession>
<proteinExistence type="inferred from homology"/>
<dbReference type="Pfam" id="PF01370">
    <property type="entry name" value="Epimerase"/>
    <property type="match status" value="1"/>
</dbReference>
<protein>
    <submittedName>
        <fullName evidence="5">NAD-dependent epimerase/dehydratase family protein</fullName>
    </submittedName>
</protein>
<dbReference type="AlphaFoldDB" id="A0A934VU58"/>
<dbReference type="Proteomes" id="UP000617628">
    <property type="component" value="Unassembled WGS sequence"/>
</dbReference>
<evidence type="ECO:0000259" key="4">
    <source>
        <dbReference type="Pfam" id="PF01370"/>
    </source>
</evidence>